<dbReference type="GO" id="GO:0005975">
    <property type="term" value="P:carbohydrate metabolic process"/>
    <property type="evidence" value="ECO:0007669"/>
    <property type="project" value="InterPro"/>
</dbReference>
<dbReference type="Pfam" id="PF16841">
    <property type="entry name" value="CBM60"/>
    <property type="match status" value="1"/>
</dbReference>
<dbReference type="eggNOG" id="COG1506">
    <property type="taxonomic scope" value="Bacteria"/>
</dbReference>
<dbReference type="CAZy" id="CBM10">
    <property type="family name" value="Carbohydrate-Binding Module Family 10"/>
</dbReference>
<dbReference type="eggNOG" id="COG0726">
    <property type="taxonomic scope" value="Bacteria"/>
</dbReference>
<evidence type="ECO:0000256" key="1">
    <source>
        <dbReference type="ARBA" id="ARBA00022487"/>
    </source>
</evidence>
<proteinExistence type="predicted"/>
<protein>
    <submittedName>
        <fullName evidence="6">Cellulose or protein binding domain</fullName>
    </submittedName>
</protein>
<dbReference type="Gene3D" id="2.60.60.40">
    <property type="match status" value="1"/>
</dbReference>
<dbReference type="Gene3D" id="3.40.50.1820">
    <property type="entry name" value="alpha/beta hydrolase"/>
    <property type="match status" value="1"/>
</dbReference>
<dbReference type="Pfam" id="PF02013">
    <property type="entry name" value="CBM_10"/>
    <property type="match status" value="1"/>
</dbReference>
<evidence type="ECO:0000259" key="5">
    <source>
        <dbReference type="PROSITE" id="PS51763"/>
    </source>
</evidence>
<dbReference type="AlphaFoldDB" id="B3PKS4"/>
<evidence type="ECO:0000256" key="4">
    <source>
        <dbReference type="ARBA" id="ARBA00023295"/>
    </source>
</evidence>
<accession>B3PKS4</accession>
<dbReference type="GO" id="GO:0016798">
    <property type="term" value="F:hydrolase activity, acting on glycosyl bonds"/>
    <property type="evidence" value="ECO:0007669"/>
    <property type="project" value="UniProtKB-KW"/>
</dbReference>
<dbReference type="InterPro" id="IPR031768">
    <property type="entry name" value="CBM60_xylan-bd"/>
</dbReference>
<feature type="domain" description="CBM10" evidence="5">
    <location>
        <begin position="169"/>
        <end position="198"/>
    </location>
</feature>
<dbReference type="EMBL" id="CP000934">
    <property type="protein sequence ID" value="ACE84239.1"/>
    <property type="molecule type" value="Genomic_DNA"/>
</dbReference>
<dbReference type="OrthoDB" id="217645at2"/>
<evidence type="ECO:0000256" key="2">
    <source>
        <dbReference type="ARBA" id="ARBA00022729"/>
    </source>
</evidence>
<dbReference type="KEGG" id="cja:CJA_0831"/>
<keyword evidence="2" id="KW-0732">Signal</keyword>
<evidence type="ECO:0000256" key="3">
    <source>
        <dbReference type="ARBA" id="ARBA00022801"/>
    </source>
</evidence>
<dbReference type="InterPro" id="IPR009031">
    <property type="entry name" value="CBM10"/>
</dbReference>
<dbReference type="Pfam" id="PF22244">
    <property type="entry name" value="GCE_fung"/>
    <property type="match status" value="1"/>
</dbReference>
<gene>
    <name evidence="6" type="ordered locus">CJA_0831</name>
</gene>
<dbReference type="GO" id="GO:0052689">
    <property type="term" value="F:carboxylic ester hydrolase activity"/>
    <property type="evidence" value="ECO:0007669"/>
    <property type="project" value="UniProtKB-KW"/>
</dbReference>
<dbReference type="SMART" id="SM01064">
    <property type="entry name" value="CBM_10"/>
    <property type="match status" value="1"/>
</dbReference>
<dbReference type="SUPFAM" id="SSF53474">
    <property type="entry name" value="alpha/beta-Hydrolases"/>
    <property type="match status" value="1"/>
</dbReference>
<keyword evidence="3" id="KW-0378">Hydrolase</keyword>
<dbReference type="Gene3D" id="2.30.32.30">
    <property type="entry name" value="CBM10"/>
    <property type="match status" value="1"/>
</dbReference>
<keyword evidence="1" id="KW-0719">Serine esterase</keyword>
<dbReference type="PROSITE" id="PS51763">
    <property type="entry name" value="CBM10"/>
    <property type="match status" value="1"/>
</dbReference>
<keyword evidence="7" id="KW-1185">Reference proteome</keyword>
<dbReference type="GO" id="GO:0030248">
    <property type="term" value="F:cellulose binding"/>
    <property type="evidence" value="ECO:0007669"/>
    <property type="project" value="InterPro"/>
</dbReference>
<organism evidence="6 7">
    <name type="scientific">Cellvibrio japonicus (strain Ueda107)</name>
    <name type="common">Pseudomonas fluorescens subsp. cellulosa</name>
    <dbReference type="NCBI Taxonomy" id="498211"/>
    <lineage>
        <taxon>Bacteria</taxon>
        <taxon>Pseudomonadati</taxon>
        <taxon>Pseudomonadota</taxon>
        <taxon>Gammaproteobacteria</taxon>
        <taxon>Cellvibrionales</taxon>
        <taxon>Cellvibrionaceae</taxon>
        <taxon>Cellvibrio</taxon>
    </lineage>
</organism>
<dbReference type="eggNOG" id="COG2730">
    <property type="taxonomic scope" value="Bacteria"/>
</dbReference>
<dbReference type="Proteomes" id="UP000001036">
    <property type="component" value="Chromosome"/>
</dbReference>
<name>B3PKS4_CELJU</name>
<evidence type="ECO:0000313" key="7">
    <source>
        <dbReference type="Proteomes" id="UP000001036"/>
    </source>
</evidence>
<dbReference type="HOGENOM" id="CLU_028869_1_1_6"/>
<evidence type="ECO:0000313" key="6">
    <source>
        <dbReference type="EMBL" id="ACE84239.1"/>
    </source>
</evidence>
<dbReference type="CAZy" id="CBM60">
    <property type="family name" value="Carbohydrate-Binding Module Family 60"/>
</dbReference>
<sequence length="638" mass="67304">MLIRQFINNLFFHLRLPIVWCLFALVSIDTYAQNRIDIRMQGVAGTESVALQVGGTTVSTWTLGTAMSTYTATTQLAGEIRVAFTNDASGRDVRVDYIVVNGETRQAENQQVNTGAYNGGCGLGSYSEWLHCNGYIAFGSVGAPAVSSSSSSSLVSSANNSTCTTSGQQCNWYGTLYPLCVTTTSGWGWENQRSCIARATCSGQPSPFGIVGGASCPSSSAGSVSSSSSSVVSSTPSSASSSSSSQLSDPLLPAGVENSGAGCYVPALPAYANLTAVAALPDPFRALNGNRITSKYDWTCRRAEVNKQAQFYELGEKPEPGSNAVTASASGNSITVTVQDAGRSISFSASIQLPSSGTAPYPAVIGMGGSSLNNNGLLSRGVAVINFNNNDIAEQTNGSSRGLGKFYTLYGNNHSAGAMTAWAWGVSRLIDALEKTPAARIDAKRLGVTGCSRNGKGALIAGALDERILLTIPQESGSGGSAAWRVSDAQRSAGQNVQTLSQIVTENVWFRSNFSQFANTATRLPFDHHQVMGLVAPRALLVLENTSMEWLGNVSTYTASVAAREIWTALGITDRMGVSQLGGYQHCVFPSSQQAVLDAFVDKFLRGVSSANTNVMRTDGNYSVDRARWINWTTPTLQ</sequence>
<dbReference type="InterPro" id="IPR036601">
    <property type="entry name" value="CBM10_sf"/>
</dbReference>
<keyword evidence="4" id="KW-0326">Glycosidase</keyword>
<dbReference type="ESTHER" id="celju-b3pks4">
    <property type="family name" value="Glucuronoyl_esterase"/>
</dbReference>
<reference evidence="6 7" key="1">
    <citation type="journal article" date="2008" name="J. Bacteriol.">
        <title>Insights into plant cell wall degradation from the genome sequence of the soil bacterium Cellvibrio japonicus.</title>
        <authorList>
            <person name="Deboy R.T."/>
            <person name="Mongodin E.F."/>
            <person name="Fouts D.E."/>
            <person name="Tailford L.E."/>
            <person name="Khouri H."/>
            <person name="Emerson J.B."/>
            <person name="Mohamoud Y."/>
            <person name="Watkins K."/>
            <person name="Henrissat B."/>
            <person name="Gilbert H.J."/>
            <person name="Nelson K.E."/>
        </authorList>
    </citation>
    <scope>NUCLEOTIDE SEQUENCE [LARGE SCALE GENOMIC DNA]</scope>
    <source>
        <strain evidence="6 7">Ueda107</strain>
    </source>
</reference>
<dbReference type="InterPro" id="IPR054579">
    <property type="entry name" value="GCE-like_dom"/>
</dbReference>
<dbReference type="SUPFAM" id="SSF57615">
    <property type="entry name" value="Type X cellulose binding domain, CBDX"/>
    <property type="match status" value="1"/>
</dbReference>
<dbReference type="InterPro" id="IPR002883">
    <property type="entry name" value="CBM10/Dockerin_dom"/>
</dbReference>
<dbReference type="RefSeq" id="WP_012486492.1">
    <property type="nucleotide sequence ID" value="NC_010995.1"/>
</dbReference>
<dbReference type="InterPro" id="IPR029058">
    <property type="entry name" value="AB_hydrolase_fold"/>
</dbReference>
<dbReference type="STRING" id="498211.CJA_0831"/>